<evidence type="ECO:0000313" key="19">
    <source>
        <dbReference type="Proteomes" id="UP000246004"/>
    </source>
</evidence>
<evidence type="ECO:0000256" key="12">
    <source>
        <dbReference type="ARBA" id="ARBA00049515"/>
    </source>
</evidence>
<dbReference type="GO" id="GO:0004829">
    <property type="term" value="F:threonine-tRNA ligase activity"/>
    <property type="evidence" value="ECO:0007669"/>
    <property type="project" value="UniProtKB-UniRule"/>
</dbReference>
<reference evidence="17 19" key="1">
    <citation type="submission" date="2016-04" db="EMBL/GenBank/DDBJ databases">
        <title>Genome sequence of Methanosphaera cuniculi DSM 4103.</title>
        <authorList>
            <person name="Poehlein A."/>
            <person name="Seedorf H."/>
            <person name="Daniel R."/>
        </authorList>
    </citation>
    <scope>NUCLEOTIDE SEQUENCE [LARGE SCALE GENOMIC DNA]</scope>
    <source>
        <strain evidence="17 19">DSM 4103</strain>
    </source>
</reference>
<keyword evidence="18" id="KW-1185">Reference proteome</keyword>
<keyword evidence="9 14" id="KW-0694">RNA-binding</keyword>
<keyword evidence="8 14" id="KW-0067">ATP-binding</keyword>
<dbReference type="FunFam" id="3.40.50.800:FF:000001">
    <property type="entry name" value="Threonine--tRNA ligase"/>
    <property type="match status" value="1"/>
</dbReference>
<dbReference type="NCBIfam" id="TIGR00418">
    <property type="entry name" value="thrS"/>
    <property type="match status" value="1"/>
</dbReference>
<keyword evidence="3 14" id="KW-0820">tRNA-binding</keyword>
<evidence type="ECO:0000256" key="13">
    <source>
        <dbReference type="ARBA" id="ARBA00060816"/>
    </source>
</evidence>
<comment type="cofactor">
    <cofactor evidence="14">
        <name>Zn(2+)</name>
        <dbReference type="ChEBI" id="CHEBI:29105"/>
    </cofactor>
    <text evidence="14">Binds 1 zinc ion per subunit.</text>
</comment>
<keyword evidence="10 14" id="KW-0648">Protein biosynthesis</keyword>
<comment type="catalytic activity">
    <reaction evidence="12 14">
        <text>tRNA(Thr) + L-threonine + ATP = L-threonyl-tRNA(Thr) + AMP + diphosphate + H(+)</text>
        <dbReference type="Rhea" id="RHEA:24624"/>
        <dbReference type="Rhea" id="RHEA-COMP:9670"/>
        <dbReference type="Rhea" id="RHEA-COMP:9704"/>
        <dbReference type="ChEBI" id="CHEBI:15378"/>
        <dbReference type="ChEBI" id="CHEBI:30616"/>
        <dbReference type="ChEBI" id="CHEBI:33019"/>
        <dbReference type="ChEBI" id="CHEBI:57926"/>
        <dbReference type="ChEBI" id="CHEBI:78442"/>
        <dbReference type="ChEBI" id="CHEBI:78534"/>
        <dbReference type="ChEBI" id="CHEBI:456215"/>
        <dbReference type="EC" id="6.1.1.3"/>
    </reaction>
</comment>
<dbReference type="GO" id="GO:0000049">
    <property type="term" value="F:tRNA binding"/>
    <property type="evidence" value="ECO:0007669"/>
    <property type="project" value="UniProtKB-KW"/>
</dbReference>
<dbReference type="EMBL" id="LMVN01000004">
    <property type="protein sequence ID" value="PAV07940.1"/>
    <property type="molecule type" value="Genomic_DNA"/>
</dbReference>
<dbReference type="FunFam" id="3.50.80.10:FF:000004">
    <property type="entry name" value="Threonine--tRNA ligase"/>
    <property type="match status" value="1"/>
</dbReference>
<evidence type="ECO:0000256" key="5">
    <source>
        <dbReference type="ARBA" id="ARBA00022723"/>
    </source>
</evidence>
<dbReference type="Proteomes" id="UP000217528">
    <property type="component" value="Unassembled WGS sequence"/>
</dbReference>
<dbReference type="RefSeq" id="WP_095608145.1">
    <property type="nucleotide sequence ID" value="NZ_LMVN01000004.1"/>
</dbReference>
<protein>
    <recommendedName>
        <fullName evidence="14">Threonine--tRNA ligase</fullName>
        <ecNumber evidence="14">6.1.1.3</ecNumber>
    </recommendedName>
    <alternativeName>
        <fullName evidence="14">Threonyl-tRNA synthetase</fullName>
        <shortName evidence="14">ThrRS</shortName>
    </alternativeName>
</protein>
<dbReference type="GO" id="GO:0006435">
    <property type="term" value="P:threonyl-tRNA aminoacylation"/>
    <property type="evidence" value="ECO:0007669"/>
    <property type="project" value="UniProtKB-UniRule"/>
</dbReference>
<dbReference type="InterPro" id="IPR047246">
    <property type="entry name" value="ThrRS_anticodon"/>
</dbReference>
<dbReference type="AlphaFoldDB" id="A0A2A2HF57"/>
<dbReference type="GO" id="GO:0002161">
    <property type="term" value="F:aminoacyl-tRNA deacylase activity"/>
    <property type="evidence" value="ECO:0007669"/>
    <property type="project" value="UniProtKB-ARBA"/>
</dbReference>
<organism evidence="16 18">
    <name type="scientific">Methanosphaera cuniculi</name>
    <dbReference type="NCBI Taxonomy" id="1077256"/>
    <lineage>
        <taxon>Archaea</taxon>
        <taxon>Methanobacteriati</taxon>
        <taxon>Methanobacteriota</taxon>
        <taxon>Methanomada group</taxon>
        <taxon>Methanobacteria</taxon>
        <taxon>Methanobacteriales</taxon>
        <taxon>Methanobacteriaceae</taxon>
        <taxon>Methanosphaera</taxon>
    </lineage>
</organism>
<dbReference type="InterPro" id="IPR045864">
    <property type="entry name" value="aa-tRNA-synth_II/BPL/LPL"/>
</dbReference>
<dbReference type="Pfam" id="PF03129">
    <property type="entry name" value="HGTP_anticodon"/>
    <property type="match status" value="1"/>
</dbReference>
<keyword evidence="2 14" id="KW-0963">Cytoplasm</keyword>
<keyword evidence="7 14" id="KW-0862">Zinc</keyword>
<reference evidence="16 18" key="2">
    <citation type="journal article" date="2017" name="BMC Genomics">
        <title>Genomic analysis of methanogenic archaea reveals a shift towards energy conservation.</title>
        <authorList>
            <person name="Gilmore S.P."/>
            <person name="Henske J.K."/>
            <person name="Sexton J.A."/>
            <person name="Solomon K.V."/>
            <person name="Seppala S."/>
            <person name="Yoo J.I."/>
            <person name="Huyett L.M."/>
            <person name="Pressman A."/>
            <person name="Cogan J.Z."/>
            <person name="Kivenson V."/>
            <person name="Peng X."/>
            <person name="Tan Y."/>
            <person name="Valentine D.L."/>
            <person name="O'Malley M.A."/>
        </authorList>
    </citation>
    <scope>NUCLEOTIDE SEQUENCE [LARGE SCALE GENOMIC DNA]</scope>
    <source>
        <strain evidence="16 18">1R-7</strain>
    </source>
</reference>
<evidence type="ECO:0000256" key="6">
    <source>
        <dbReference type="ARBA" id="ARBA00022741"/>
    </source>
</evidence>
<dbReference type="NCBIfam" id="NF003068">
    <property type="entry name" value="PRK03991.1"/>
    <property type="match status" value="1"/>
</dbReference>
<evidence type="ECO:0000256" key="8">
    <source>
        <dbReference type="ARBA" id="ARBA00022840"/>
    </source>
</evidence>
<dbReference type="InterPro" id="IPR002314">
    <property type="entry name" value="aa-tRNA-synt_IIb"/>
</dbReference>
<evidence type="ECO:0000313" key="17">
    <source>
        <dbReference type="EMBL" id="PWL08850.1"/>
    </source>
</evidence>
<feature type="binding site" evidence="14">
    <location>
        <position position="472"/>
    </location>
    <ligand>
        <name>Zn(2+)</name>
        <dbReference type="ChEBI" id="CHEBI:29105"/>
        <note>catalytic</note>
    </ligand>
</feature>
<name>A0A2A2HF57_9EURY</name>
<feature type="binding site" evidence="14">
    <location>
        <position position="298"/>
    </location>
    <ligand>
        <name>Zn(2+)</name>
        <dbReference type="ChEBI" id="CHEBI:29105"/>
        <note>catalytic</note>
    </ligand>
</feature>
<dbReference type="PROSITE" id="PS50862">
    <property type="entry name" value="AA_TRNA_LIGASE_II"/>
    <property type="match status" value="1"/>
</dbReference>
<dbReference type="Gene3D" id="3.40.50.800">
    <property type="entry name" value="Anticodon-binding domain"/>
    <property type="match status" value="1"/>
</dbReference>
<dbReference type="Gene3D" id="3.30.930.10">
    <property type="entry name" value="Bira Bifunctional Protein, Domain 2"/>
    <property type="match status" value="1"/>
</dbReference>
<dbReference type="Pfam" id="PF08915">
    <property type="entry name" value="tRNA-Thr_ED"/>
    <property type="match status" value="1"/>
</dbReference>
<dbReference type="Gene3D" id="3.50.80.10">
    <property type="entry name" value="D-tyrosyl-tRNA(Tyr) deacylase"/>
    <property type="match status" value="1"/>
</dbReference>
<comment type="similarity">
    <text evidence="13">Belongs to the class-II aminoacyl-tRNA synthetase family. Archaea-specific ThrRS editing domain subfamily.</text>
</comment>
<dbReference type="PRINTS" id="PR01047">
    <property type="entry name" value="TRNASYNTHTHR"/>
</dbReference>
<evidence type="ECO:0000313" key="16">
    <source>
        <dbReference type="EMBL" id="PAV07940.1"/>
    </source>
</evidence>
<keyword evidence="11 14" id="KW-0030">Aminoacyl-tRNA synthetase</keyword>
<evidence type="ECO:0000256" key="3">
    <source>
        <dbReference type="ARBA" id="ARBA00022555"/>
    </source>
</evidence>
<dbReference type="InterPro" id="IPR006195">
    <property type="entry name" value="aa-tRNA-synth_II"/>
</dbReference>
<evidence type="ECO:0000256" key="4">
    <source>
        <dbReference type="ARBA" id="ARBA00022598"/>
    </source>
</evidence>
<keyword evidence="6 14" id="KW-0547">Nucleotide-binding</keyword>
<accession>A0A2A2HF57</accession>
<keyword evidence="4 14" id="KW-0436">Ligase</keyword>
<comment type="subunit">
    <text evidence="14">Homodimer.</text>
</comment>
<dbReference type="InterPro" id="IPR015011">
    <property type="entry name" value="Threonyl-tRNA_syn_edit_dom_arc"/>
</dbReference>
<comment type="caution">
    <text evidence="16">The sequence shown here is derived from an EMBL/GenBank/DDBJ whole genome shotgun (WGS) entry which is preliminary data.</text>
</comment>
<dbReference type="InterPro" id="IPR023509">
    <property type="entry name" value="DTD-like_sf"/>
</dbReference>
<dbReference type="InterPro" id="IPR002320">
    <property type="entry name" value="Thr-tRNA-ligase_IIa"/>
</dbReference>
<dbReference type="GO" id="GO:0005524">
    <property type="term" value="F:ATP binding"/>
    <property type="evidence" value="ECO:0007669"/>
    <property type="project" value="UniProtKB-UniRule"/>
</dbReference>
<comment type="caution">
    <text evidence="14">Lacks conserved residue(s) required for the propagation of feature annotation.</text>
</comment>
<dbReference type="OrthoDB" id="372136at2157"/>
<sequence>MRTLMIHSDYLRYKTRSKTKIAEDIDDEKRAAGVDNALVAFIAVEEDDEQNPDVIVQKAVNEILNVQNKVNADNIVIYPYAHLSSSLSNPKVATQILKDIETKLIENNQAVLRVPFGWYKSFELSCKGHPLSELSRTITVDPVAETEEETIKVDDGEEEEEPNTMLILEEDGQTYPVDDYNYKTKTLKQLIDHELGKSKDTGKQPPHVRLMKEKELASNEPSADVGHIRWYPKGKLVKDLLSDYVYNLVVERGAMPVETPVMYDLADTAIREHAAKFGERQYRLKTKHRELMLRFACCFGAFRILADSFFTWKNMPVGIYELSTFSFRFERQGEVVGLKRLRAFTMPDFHSVCLDDEHAREIFAKQVDMCAKTEADLEVNYEIAFRVTRDFYAENEDWVKQIVRENIKRPVLLEILPKMKHYWNAKVDFAAIDDLGRPIENPTVQMDIQSARRFGITYLDENEEQKYPTILHCSPTGSIERVICSLLEKTSTDKGAKPSLPLWLAPTQVRIIPVTDDHLSYAEGIYEQIKDLNIRVDIDDTQERLGKKIRNAGKEWIPYTIVVGDNEVESNTITVNRRMDDTKEEISVEQLADEIHELTKGMPFRQLPLPCMVSKRVKF</sequence>
<feature type="binding site" evidence="14">
    <location>
        <position position="350"/>
    </location>
    <ligand>
        <name>Zn(2+)</name>
        <dbReference type="ChEBI" id="CHEBI:29105"/>
        <note>catalytic</note>
    </ligand>
</feature>
<dbReference type="CDD" id="cd00860">
    <property type="entry name" value="ThrRS_anticodon"/>
    <property type="match status" value="1"/>
</dbReference>
<dbReference type="EMBL" id="LWMS01000007">
    <property type="protein sequence ID" value="PWL08850.1"/>
    <property type="molecule type" value="Genomic_DNA"/>
</dbReference>
<evidence type="ECO:0000259" key="15">
    <source>
        <dbReference type="PROSITE" id="PS50862"/>
    </source>
</evidence>
<evidence type="ECO:0000313" key="18">
    <source>
        <dbReference type="Proteomes" id="UP000217528"/>
    </source>
</evidence>
<feature type="domain" description="Aminoacyl-transfer RNA synthetases class-II family profile" evidence="15">
    <location>
        <begin position="206"/>
        <end position="513"/>
    </location>
</feature>
<dbReference type="InterPro" id="IPR036621">
    <property type="entry name" value="Anticodon-bd_dom_sf"/>
</dbReference>
<evidence type="ECO:0000256" key="14">
    <source>
        <dbReference type="HAMAP-Rule" id="MF_00184"/>
    </source>
</evidence>
<dbReference type="GO" id="GO:0005737">
    <property type="term" value="C:cytoplasm"/>
    <property type="evidence" value="ECO:0007669"/>
    <property type="project" value="UniProtKB-SubCell"/>
</dbReference>
<comment type="subcellular location">
    <subcellularLocation>
        <location evidence="1 14">Cytoplasm</location>
    </subcellularLocation>
</comment>
<gene>
    <name evidence="14 17" type="primary">thrS</name>
    <name evidence="16" type="ORF">ASJ82_01485</name>
    <name evidence="17" type="ORF">MSCUN_02370</name>
</gene>
<dbReference type="HAMAP" id="MF_00184">
    <property type="entry name" value="Thr_tRNA_synth"/>
    <property type="match status" value="1"/>
</dbReference>
<evidence type="ECO:0000256" key="11">
    <source>
        <dbReference type="ARBA" id="ARBA00023146"/>
    </source>
</evidence>
<dbReference type="EC" id="6.1.1.3" evidence="14"/>
<dbReference type="Proteomes" id="UP000246004">
    <property type="component" value="Unassembled WGS sequence"/>
</dbReference>
<dbReference type="PANTHER" id="PTHR11451">
    <property type="entry name" value="THREONINE-TRNA LIGASE"/>
    <property type="match status" value="1"/>
</dbReference>
<keyword evidence="5 14" id="KW-0479">Metal-binding</keyword>
<evidence type="ECO:0000256" key="1">
    <source>
        <dbReference type="ARBA" id="ARBA00004496"/>
    </source>
</evidence>
<dbReference type="PANTHER" id="PTHR11451:SF44">
    <property type="entry name" value="THREONINE--TRNA LIGASE, CHLOROPLASTIC_MITOCHONDRIAL 2"/>
    <property type="match status" value="1"/>
</dbReference>
<evidence type="ECO:0000256" key="7">
    <source>
        <dbReference type="ARBA" id="ARBA00022833"/>
    </source>
</evidence>
<dbReference type="Pfam" id="PF00587">
    <property type="entry name" value="tRNA-synt_2b"/>
    <property type="match status" value="1"/>
</dbReference>
<evidence type="ECO:0000256" key="10">
    <source>
        <dbReference type="ARBA" id="ARBA00022917"/>
    </source>
</evidence>
<dbReference type="SUPFAM" id="SSF52954">
    <property type="entry name" value="Class II aaRS ABD-related"/>
    <property type="match status" value="1"/>
</dbReference>
<evidence type="ECO:0000256" key="9">
    <source>
        <dbReference type="ARBA" id="ARBA00022884"/>
    </source>
</evidence>
<dbReference type="InterPro" id="IPR004154">
    <property type="entry name" value="Anticodon-bd"/>
</dbReference>
<dbReference type="GO" id="GO:0008270">
    <property type="term" value="F:zinc ion binding"/>
    <property type="evidence" value="ECO:0007669"/>
    <property type="project" value="InterPro"/>
</dbReference>
<dbReference type="SUPFAM" id="SSF55681">
    <property type="entry name" value="Class II aaRS and biotin synthetases"/>
    <property type="match status" value="1"/>
</dbReference>
<proteinExistence type="inferred from homology"/>
<evidence type="ECO:0000256" key="2">
    <source>
        <dbReference type="ARBA" id="ARBA00022490"/>
    </source>
</evidence>